<dbReference type="OrthoDB" id="9813368at2"/>
<dbReference type="AlphaFoldDB" id="A0A5B8LGZ0"/>
<evidence type="ECO:0008006" key="3">
    <source>
        <dbReference type="Google" id="ProtNLM"/>
    </source>
</evidence>
<gene>
    <name evidence="1" type="ORF">FPZ24_09000</name>
</gene>
<proteinExistence type="predicted"/>
<reference evidence="1 2" key="1">
    <citation type="submission" date="2019-07" db="EMBL/GenBank/DDBJ databases">
        <title>Full genome sequence of Sphingomonas sp. 4R-6-7(HKS19).</title>
        <authorList>
            <person name="Im W.-T."/>
        </authorList>
    </citation>
    <scope>NUCLEOTIDE SEQUENCE [LARGE SCALE GENOMIC DNA]</scope>
    <source>
        <strain evidence="1 2">HKS19</strain>
    </source>
</reference>
<dbReference type="Proteomes" id="UP000315673">
    <property type="component" value="Chromosome"/>
</dbReference>
<name>A0A5B8LGZ0_9SPHN</name>
<evidence type="ECO:0000313" key="1">
    <source>
        <dbReference type="EMBL" id="QDZ07608.1"/>
    </source>
</evidence>
<protein>
    <recommendedName>
        <fullName evidence="3">SH3b domain-containing protein</fullName>
    </recommendedName>
</protein>
<organism evidence="1 2">
    <name type="scientific">Sphingomonas panacisoli</name>
    <dbReference type="NCBI Taxonomy" id="1813879"/>
    <lineage>
        <taxon>Bacteria</taxon>
        <taxon>Pseudomonadati</taxon>
        <taxon>Pseudomonadota</taxon>
        <taxon>Alphaproteobacteria</taxon>
        <taxon>Sphingomonadales</taxon>
        <taxon>Sphingomonadaceae</taxon>
        <taxon>Sphingomonas</taxon>
    </lineage>
</organism>
<keyword evidence="2" id="KW-1185">Reference proteome</keyword>
<evidence type="ECO:0000313" key="2">
    <source>
        <dbReference type="Proteomes" id="UP000315673"/>
    </source>
</evidence>
<sequence length="59" mass="6589">MTRTAILHAESSSDSETLAELQPGEIFECLEVLREVAWGVSPDRRLAGYVDRDALDQIK</sequence>
<dbReference type="EMBL" id="CP042306">
    <property type="protein sequence ID" value="QDZ07608.1"/>
    <property type="molecule type" value="Genomic_DNA"/>
</dbReference>
<dbReference type="KEGG" id="spai:FPZ24_09000"/>
<accession>A0A5B8LGZ0</accession>